<protein>
    <submittedName>
        <fullName evidence="2">Uncharacterized protein</fullName>
    </submittedName>
</protein>
<reference evidence="2 3" key="1">
    <citation type="submission" date="2016-03" db="EMBL/GenBank/DDBJ databases">
        <title>EvidentialGene: Evidence-directed Construction of Genes on Genomes.</title>
        <authorList>
            <person name="Gilbert D.G."/>
            <person name="Choi J.-H."/>
            <person name="Mockaitis K."/>
            <person name="Colbourne J."/>
            <person name="Pfrender M."/>
        </authorList>
    </citation>
    <scope>NUCLEOTIDE SEQUENCE [LARGE SCALE GENOMIC DNA]</scope>
    <source>
        <strain evidence="2 3">Xinb3</strain>
        <tissue evidence="2">Complete organism</tissue>
    </source>
</reference>
<evidence type="ECO:0000313" key="2">
    <source>
        <dbReference type="EMBL" id="KZS06515.1"/>
    </source>
</evidence>
<evidence type="ECO:0000256" key="1">
    <source>
        <dbReference type="SAM" id="MobiDB-lite"/>
    </source>
</evidence>
<proteinExistence type="predicted"/>
<dbReference type="AlphaFoldDB" id="A0A164P4S1"/>
<feature type="region of interest" description="Disordered" evidence="1">
    <location>
        <begin position="1"/>
        <end position="32"/>
    </location>
</feature>
<keyword evidence="3" id="KW-1185">Reference proteome</keyword>
<dbReference type="OrthoDB" id="5985669at2759"/>
<dbReference type="Proteomes" id="UP000076858">
    <property type="component" value="Unassembled WGS sequence"/>
</dbReference>
<dbReference type="EMBL" id="LRGB01002697">
    <property type="protein sequence ID" value="KZS06515.1"/>
    <property type="molecule type" value="Genomic_DNA"/>
</dbReference>
<gene>
    <name evidence="2" type="ORF">APZ42_030011</name>
</gene>
<evidence type="ECO:0000313" key="3">
    <source>
        <dbReference type="Proteomes" id="UP000076858"/>
    </source>
</evidence>
<comment type="caution">
    <text evidence="2">The sequence shown here is derived from an EMBL/GenBank/DDBJ whole genome shotgun (WGS) entry which is preliminary data.</text>
</comment>
<sequence>MEEPPKSPFSLVVIPETKDEPLKSPSLSVPSETMSKWPSLRGLVNDWQDLLGPTNENSEGHEDFDWSVSYFKSTNSTCFSWFLSTVTQIKCRVQTINHASIEVQRTAENSRGPSTKKTTLLKFLTNSSNSMIQRSILTASFKIIFQKSYR</sequence>
<accession>A0A164P4S1</accession>
<name>A0A164P4S1_9CRUS</name>
<organism evidence="2 3">
    <name type="scientific">Daphnia magna</name>
    <dbReference type="NCBI Taxonomy" id="35525"/>
    <lineage>
        <taxon>Eukaryota</taxon>
        <taxon>Metazoa</taxon>
        <taxon>Ecdysozoa</taxon>
        <taxon>Arthropoda</taxon>
        <taxon>Crustacea</taxon>
        <taxon>Branchiopoda</taxon>
        <taxon>Diplostraca</taxon>
        <taxon>Cladocera</taxon>
        <taxon>Anomopoda</taxon>
        <taxon>Daphniidae</taxon>
        <taxon>Daphnia</taxon>
    </lineage>
</organism>